<dbReference type="RefSeq" id="WP_167505538.1">
    <property type="nucleotide sequence ID" value="NZ_JAALLH010000002.1"/>
</dbReference>
<dbReference type="InterPro" id="IPR052019">
    <property type="entry name" value="F420H2_bilvrd_red/Heme_oxyg"/>
</dbReference>
<dbReference type="SUPFAM" id="SSF50475">
    <property type="entry name" value="FMN-binding split barrel"/>
    <property type="match status" value="1"/>
</dbReference>
<evidence type="ECO:0000259" key="2">
    <source>
        <dbReference type="Pfam" id="PF01243"/>
    </source>
</evidence>
<name>A0A7X6B2D8_STRMQ</name>
<sequence>MAQNMTKDQWQKFLLEGTRTAKLSTVRADGSPHLAPVWFLLDGDDLVFNTGQETVKGRNLARDGRLAICVDDDRPPFAFITLRGHAELIDDLEQIRHWATRIAARYMGEDRAEEFGARNGVPGELLVRVHIDKVLALSGVAD</sequence>
<dbReference type="Pfam" id="PF01243">
    <property type="entry name" value="PNPOx_N"/>
    <property type="match status" value="1"/>
</dbReference>
<dbReference type="GO" id="GO:0005829">
    <property type="term" value="C:cytosol"/>
    <property type="evidence" value="ECO:0007669"/>
    <property type="project" value="TreeGrafter"/>
</dbReference>
<keyword evidence="1" id="KW-0560">Oxidoreductase</keyword>
<dbReference type="GO" id="GO:0070967">
    <property type="term" value="F:coenzyme F420 binding"/>
    <property type="evidence" value="ECO:0007669"/>
    <property type="project" value="TreeGrafter"/>
</dbReference>
<reference evidence="3 4" key="1">
    <citation type="submission" date="2020-02" db="EMBL/GenBank/DDBJ databases">
        <title>Streptomyces malaysiensis DSM14702 (JHCC583434, PFL_A843) Genome sequencing and assembly.</title>
        <authorList>
            <person name="Samborskyy M."/>
        </authorList>
    </citation>
    <scope>NUCLEOTIDE SEQUENCE [LARGE SCALE GENOMIC DNA]</scope>
    <source>
        <strain evidence="3 4">DSM 14702</strain>
    </source>
</reference>
<proteinExistence type="predicted"/>
<dbReference type="Gene3D" id="2.30.110.10">
    <property type="entry name" value="Electron Transport, Fmn-binding Protein, Chain A"/>
    <property type="match status" value="1"/>
</dbReference>
<accession>A0A7X6B2D8</accession>
<dbReference type="InterPro" id="IPR011576">
    <property type="entry name" value="Pyridox_Oxase_N"/>
</dbReference>
<comment type="caution">
    <text evidence="3">The sequence shown here is derived from an EMBL/GenBank/DDBJ whole genome shotgun (WGS) entry which is preliminary data.</text>
</comment>
<dbReference type="InterPro" id="IPR012349">
    <property type="entry name" value="Split_barrel_FMN-bd"/>
</dbReference>
<feature type="domain" description="Pyridoxamine 5'-phosphate oxidase N-terminal" evidence="2">
    <location>
        <begin position="8"/>
        <end position="135"/>
    </location>
</feature>
<dbReference type="PANTHER" id="PTHR35176:SF1">
    <property type="entry name" value="F420H(2)-DEPENDENT BILIVERDIN REDUCTASE"/>
    <property type="match status" value="1"/>
</dbReference>
<dbReference type="PANTHER" id="PTHR35176">
    <property type="entry name" value="HEME OXYGENASE HI_0854-RELATED"/>
    <property type="match status" value="1"/>
</dbReference>
<dbReference type="Proteomes" id="UP000536624">
    <property type="component" value="Unassembled WGS sequence"/>
</dbReference>
<dbReference type="GO" id="GO:0016627">
    <property type="term" value="F:oxidoreductase activity, acting on the CH-CH group of donors"/>
    <property type="evidence" value="ECO:0007669"/>
    <property type="project" value="TreeGrafter"/>
</dbReference>
<evidence type="ECO:0000313" key="4">
    <source>
        <dbReference type="Proteomes" id="UP000536624"/>
    </source>
</evidence>
<dbReference type="InterPro" id="IPR019920">
    <property type="entry name" value="F420-binding_dom_put"/>
</dbReference>
<dbReference type="EMBL" id="JAALLH010000002">
    <property type="protein sequence ID" value="NIY70745.1"/>
    <property type="molecule type" value="Genomic_DNA"/>
</dbReference>
<dbReference type="NCBIfam" id="TIGR03618">
    <property type="entry name" value="Rv1155_F420"/>
    <property type="match status" value="1"/>
</dbReference>
<evidence type="ECO:0000256" key="1">
    <source>
        <dbReference type="ARBA" id="ARBA00023002"/>
    </source>
</evidence>
<dbReference type="AlphaFoldDB" id="A0A7X6B2D8"/>
<evidence type="ECO:0000313" key="3">
    <source>
        <dbReference type="EMBL" id="NIY70745.1"/>
    </source>
</evidence>
<organism evidence="3 4">
    <name type="scientific">Streptomyces malaysiensis</name>
    <dbReference type="NCBI Taxonomy" id="92644"/>
    <lineage>
        <taxon>Bacteria</taxon>
        <taxon>Bacillati</taxon>
        <taxon>Actinomycetota</taxon>
        <taxon>Actinomycetes</taxon>
        <taxon>Kitasatosporales</taxon>
        <taxon>Streptomycetaceae</taxon>
        <taxon>Streptomyces</taxon>
        <taxon>Streptomyces violaceusniger group</taxon>
    </lineage>
</organism>
<gene>
    <name evidence="3" type="ORF">SMALB_8876</name>
</gene>
<protein>
    <submittedName>
        <fullName evidence="3">Pyridoxamine 5-phosphate oxidase</fullName>
    </submittedName>
</protein>